<evidence type="ECO:0000256" key="2">
    <source>
        <dbReference type="ARBA" id="ARBA00022490"/>
    </source>
</evidence>
<gene>
    <name evidence="6" type="ORF">GTHE00462_LOCUS37244</name>
</gene>
<dbReference type="Pfam" id="PF14560">
    <property type="entry name" value="Ubiquitin_2"/>
    <property type="match status" value="1"/>
</dbReference>
<evidence type="ECO:0000259" key="5">
    <source>
        <dbReference type="PROSITE" id="PS50245"/>
    </source>
</evidence>
<dbReference type="GO" id="GO:0007023">
    <property type="term" value="P:post-chaperonin tubulin folding pathway"/>
    <property type="evidence" value="ECO:0007669"/>
    <property type="project" value="InterPro"/>
</dbReference>
<dbReference type="CDD" id="cd01789">
    <property type="entry name" value="Ubl_TBCB"/>
    <property type="match status" value="1"/>
</dbReference>
<dbReference type="PANTHER" id="PTHR18916:SF85">
    <property type="entry name" value="TUBULIN-FOLDING COFACTOR B"/>
    <property type="match status" value="1"/>
</dbReference>
<dbReference type="PANTHER" id="PTHR18916">
    <property type="entry name" value="DYNACTIN 1-RELATED MICROTUBULE-BINDING"/>
    <property type="match status" value="1"/>
</dbReference>
<dbReference type="Gene3D" id="2.30.30.190">
    <property type="entry name" value="CAP Gly-rich-like domain"/>
    <property type="match status" value="1"/>
</dbReference>
<dbReference type="SUPFAM" id="SSF74924">
    <property type="entry name" value="Cap-Gly domain"/>
    <property type="match status" value="1"/>
</dbReference>
<dbReference type="AlphaFoldDB" id="A0A7S4PKQ2"/>
<proteinExistence type="inferred from homology"/>
<sequence length="294" mass="33363">MSVQPPRRQLSREEQTIRDYCMGEDGRRKAESTVLLHVSHSNLKKTFFQEIRLDLHMRIGTVKQKLEFHCGTSAISNRLFLYDERGQVMSECEDDKMLGYYSPYDGCRLHIVDDDPNSLSAGGWLEDVSLVTKYEISEEAYNARKNTYRKFKEEKLKEDPEWSLKKEIDARKAKAGMEPSSDSKSKIEDDEYMATEASAIKVGDRCEVAGGRRGCVKYVGKIPELPKGWWVGVQYDEPVGKNDGSVKVLSTNLLSPSENMMLSPAGCELLRMPGQVRRVCKARPCAGERLMCTI</sequence>
<dbReference type="GO" id="GO:0043014">
    <property type="term" value="F:alpha-tubulin binding"/>
    <property type="evidence" value="ECO:0007669"/>
    <property type="project" value="InterPro"/>
</dbReference>
<dbReference type="GO" id="GO:0031122">
    <property type="term" value="P:cytoplasmic microtubule organization"/>
    <property type="evidence" value="ECO:0007669"/>
    <property type="project" value="TreeGrafter"/>
</dbReference>
<dbReference type="PROSITE" id="PS50245">
    <property type="entry name" value="CAP_GLY_2"/>
    <property type="match status" value="1"/>
</dbReference>
<dbReference type="SUPFAM" id="SSF54236">
    <property type="entry name" value="Ubiquitin-like"/>
    <property type="match status" value="1"/>
</dbReference>
<evidence type="ECO:0000313" key="6">
    <source>
        <dbReference type="EMBL" id="CAE2337766.1"/>
    </source>
</evidence>
<dbReference type="Gene3D" id="3.10.20.90">
    <property type="entry name" value="Phosphatidylinositol 3-kinase Catalytic Subunit, Chain A, domain 1"/>
    <property type="match status" value="1"/>
</dbReference>
<dbReference type="InterPro" id="IPR045172">
    <property type="entry name" value="TBCB_Ubl"/>
</dbReference>
<dbReference type="EMBL" id="HBKN01047723">
    <property type="protein sequence ID" value="CAE2337766.1"/>
    <property type="molecule type" value="Transcribed_RNA"/>
</dbReference>
<dbReference type="InterPro" id="IPR000938">
    <property type="entry name" value="CAP-Gly_domain"/>
</dbReference>
<dbReference type="InterPro" id="IPR029071">
    <property type="entry name" value="Ubiquitin-like_domsf"/>
</dbReference>
<comment type="subcellular location">
    <subcellularLocation>
        <location evidence="1">Cytoplasm</location>
    </subcellularLocation>
</comment>
<evidence type="ECO:0000256" key="3">
    <source>
        <dbReference type="ARBA" id="ARBA00023186"/>
    </source>
</evidence>
<dbReference type="InterPro" id="IPR036859">
    <property type="entry name" value="CAP-Gly_dom_sf"/>
</dbReference>
<dbReference type="GO" id="GO:0007021">
    <property type="term" value="P:tubulin complex assembly"/>
    <property type="evidence" value="ECO:0007669"/>
    <property type="project" value="InterPro"/>
</dbReference>
<evidence type="ECO:0000256" key="1">
    <source>
        <dbReference type="ARBA" id="ARBA00004496"/>
    </source>
</evidence>
<dbReference type="Pfam" id="PF01302">
    <property type="entry name" value="CAP_GLY"/>
    <property type="match status" value="1"/>
</dbReference>
<keyword evidence="2" id="KW-0963">Cytoplasm</keyword>
<dbReference type="InterPro" id="IPR000626">
    <property type="entry name" value="Ubiquitin-like_dom"/>
</dbReference>
<dbReference type="GO" id="GO:0005737">
    <property type="term" value="C:cytoplasm"/>
    <property type="evidence" value="ECO:0007669"/>
    <property type="project" value="UniProtKB-SubCell"/>
</dbReference>
<comment type="similarity">
    <text evidence="4">Belongs to the TBCB family.</text>
</comment>
<dbReference type="SMART" id="SM01052">
    <property type="entry name" value="CAP_GLY"/>
    <property type="match status" value="1"/>
</dbReference>
<reference evidence="6" key="1">
    <citation type="submission" date="2021-01" db="EMBL/GenBank/DDBJ databases">
        <authorList>
            <person name="Corre E."/>
            <person name="Pelletier E."/>
            <person name="Niang G."/>
            <person name="Scheremetjew M."/>
            <person name="Finn R."/>
            <person name="Kale V."/>
            <person name="Holt S."/>
            <person name="Cochrane G."/>
            <person name="Meng A."/>
            <person name="Brown T."/>
            <person name="Cohen L."/>
        </authorList>
    </citation>
    <scope>NUCLEOTIDE SEQUENCE</scope>
    <source>
        <strain evidence="6">CCMP 2712</strain>
    </source>
</reference>
<protein>
    <recommendedName>
        <fullName evidence="5">CAP-Gly domain-containing protein</fullName>
    </recommendedName>
</protein>
<keyword evidence="3" id="KW-0143">Chaperone</keyword>
<accession>A0A7S4PKQ2</accession>
<evidence type="ECO:0000256" key="4">
    <source>
        <dbReference type="ARBA" id="ARBA00025779"/>
    </source>
</evidence>
<organism evidence="6">
    <name type="scientific">Guillardia theta</name>
    <name type="common">Cryptophyte</name>
    <name type="synonym">Cryptomonas phi</name>
    <dbReference type="NCBI Taxonomy" id="55529"/>
    <lineage>
        <taxon>Eukaryota</taxon>
        <taxon>Cryptophyceae</taxon>
        <taxon>Pyrenomonadales</taxon>
        <taxon>Geminigeraceae</taxon>
        <taxon>Guillardia</taxon>
    </lineage>
</organism>
<dbReference type="GO" id="GO:0051010">
    <property type="term" value="F:microtubule plus-end binding"/>
    <property type="evidence" value="ECO:0007669"/>
    <property type="project" value="TreeGrafter"/>
</dbReference>
<dbReference type="GO" id="GO:0035371">
    <property type="term" value="C:microtubule plus-end"/>
    <property type="evidence" value="ECO:0007669"/>
    <property type="project" value="TreeGrafter"/>
</dbReference>
<dbReference type="GO" id="GO:0005634">
    <property type="term" value="C:nucleus"/>
    <property type="evidence" value="ECO:0007669"/>
    <property type="project" value="TreeGrafter"/>
</dbReference>
<name>A0A7S4PKQ2_GUITH</name>
<feature type="domain" description="CAP-Gly" evidence="5">
    <location>
        <begin position="221"/>
        <end position="247"/>
    </location>
</feature>